<organism evidence="3">
    <name type="scientific">Arthrobacter sp. K5</name>
    <dbReference type="NCBI Taxonomy" id="2839623"/>
    <lineage>
        <taxon>Bacteria</taxon>
        <taxon>Bacillati</taxon>
        <taxon>Actinomycetota</taxon>
        <taxon>Actinomycetes</taxon>
        <taxon>Micrococcales</taxon>
        <taxon>Micrococcaceae</taxon>
        <taxon>Arthrobacter</taxon>
    </lineage>
</organism>
<accession>A0AAU8EPH4</accession>
<proteinExistence type="predicted"/>
<reference evidence="3" key="1">
    <citation type="submission" date="2024-06" db="EMBL/GenBank/DDBJ databases">
        <title>Biodegradation of dimethachlon by Arthrobacter sp. K5: mechanistic insights and ecological implications.</title>
        <authorList>
            <person name="Hu S."/>
            <person name="Lu P."/>
        </authorList>
    </citation>
    <scope>NUCLEOTIDE SEQUENCE</scope>
    <source>
        <strain evidence="3">K5</strain>
    </source>
</reference>
<dbReference type="RefSeq" id="WP_175304949.1">
    <property type="nucleotide sequence ID" value="NZ_CP159279.1"/>
</dbReference>
<evidence type="ECO:0000256" key="1">
    <source>
        <dbReference type="SAM" id="MobiDB-lite"/>
    </source>
</evidence>
<protein>
    <submittedName>
        <fullName evidence="3">Uncharacterized protein</fullName>
    </submittedName>
</protein>
<gene>
    <name evidence="3" type="ORF">ABRP34_00220</name>
    <name evidence="2" type="ORF">ABRP34_22250</name>
</gene>
<feature type="region of interest" description="Disordered" evidence="1">
    <location>
        <begin position="1"/>
        <end position="55"/>
    </location>
</feature>
<dbReference type="EMBL" id="CP159279">
    <property type="protein sequence ID" value="XCH11496.1"/>
    <property type="molecule type" value="Genomic_DNA"/>
</dbReference>
<name>A0AAU8EPH4_9MICC</name>
<evidence type="ECO:0000313" key="3">
    <source>
        <dbReference type="EMBL" id="XCH11496.1"/>
    </source>
</evidence>
<feature type="compositionally biased region" description="Low complexity" evidence="1">
    <location>
        <begin position="15"/>
        <end position="24"/>
    </location>
</feature>
<evidence type="ECO:0000313" key="2">
    <source>
        <dbReference type="EMBL" id="XCH11458.1"/>
    </source>
</evidence>
<dbReference type="EMBL" id="CP159279">
    <property type="protein sequence ID" value="XCH11458.1"/>
    <property type="molecule type" value="Genomic_DNA"/>
</dbReference>
<dbReference type="AlphaFoldDB" id="A0AAU8EPH4"/>
<sequence length="55" mass="5977">MSSESPPLSGDKPPSLRSNSSTSSMNEEKLPLVLGGFIPRGEYRVNNPDLQSENE</sequence>